<dbReference type="AlphaFoldDB" id="A0AAV5KA95"/>
<comment type="similarity">
    <text evidence="1">Belongs to the formin-like family. Class-I subfamily.</text>
</comment>
<evidence type="ECO:0000259" key="3">
    <source>
        <dbReference type="PROSITE" id="PS51444"/>
    </source>
</evidence>
<organism evidence="4 5">
    <name type="scientific">Rubroshorea leprosula</name>
    <dbReference type="NCBI Taxonomy" id="152421"/>
    <lineage>
        <taxon>Eukaryota</taxon>
        <taxon>Viridiplantae</taxon>
        <taxon>Streptophyta</taxon>
        <taxon>Embryophyta</taxon>
        <taxon>Tracheophyta</taxon>
        <taxon>Spermatophyta</taxon>
        <taxon>Magnoliopsida</taxon>
        <taxon>eudicotyledons</taxon>
        <taxon>Gunneridae</taxon>
        <taxon>Pentapetalae</taxon>
        <taxon>rosids</taxon>
        <taxon>malvids</taxon>
        <taxon>Malvales</taxon>
        <taxon>Dipterocarpaceae</taxon>
        <taxon>Rubroshorea</taxon>
    </lineage>
</organism>
<dbReference type="GO" id="GO:0051015">
    <property type="term" value="F:actin filament binding"/>
    <property type="evidence" value="ECO:0007669"/>
    <property type="project" value="InterPro"/>
</dbReference>
<dbReference type="PANTHER" id="PTHR23213">
    <property type="entry name" value="FORMIN-RELATED"/>
    <property type="match status" value="1"/>
</dbReference>
<dbReference type="InterPro" id="IPR027643">
    <property type="entry name" value="Formin-like_plant"/>
</dbReference>
<dbReference type="Gene3D" id="1.20.58.2220">
    <property type="entry name" value="Formin, FH2 domain"/>
    <property type="match status" value="1"/>
</dbReference>
<dbReference type="SUPFAM" id="SSF101447">
    <property type="entry name" value="Formin homology 2 domain (FH2 domain)"/>
    <property type="match status" value="1"/>
</dbReference>
<feature type="compositionally biased region" description="Pro residues" evidence="2">
    <location>
        <begin position="32"/>
        <end position="63"/>
    </location>
</feature>
<proteinExistence type="inferred from homology"/>
<dbReference type="Proteomes" id="UP001054252">
    <property type="component" value="Unassembled WGS sequence"/>
</dbReference>
<reference evidence="4 5" key="1">
    <citation type="journal article" date="2021" name="Commun. Biol.">
        <title>The genome of Shorea leprosula (Dipterocarpaceae) highlights the ecological relevance of drought in aseasonal tropical rainforests.</title>
        <authorList>
            <person name="Ng K.K.S."/>
            <person name="Kobayashi M.J."/>
            <person name="Fawcett J.A."/>
            <person name="Hatakeyama M."/>
            <person name="Paape T."/>
            <person name="Ng C.H."/>
            <person name="Ang C.C."/>
            <person name="Tnah L.H."/>
            <person name="Lee C.T."/>
            <person name="Nishiyama T."/>
            <person name="Sese J."/>
            <person name="O'Brien M.J."/>
            <person name="Copetti D."/>
            <person name="Mohd Noor M.I."/>
            <person name="Ong R.C."/>
            <person name="Putra M."/>
            <person name="Sireger I.Z."/>
            <person name="Indrioko S."/>
            <person name="Kosugi Y."/>
            <person name="Izuno A."/>
            <person name="Isagi Y."/>
            <person name="Lee S.L."/>
            <person name="Shimizu K.K."/>
        </authorList>
    </citation>
    <scope>NUCLEOTIDE SEQUENCE [LARGE SCALE GENOMIC DNA]</scope>
    <source>
        <strain evidence="4">214</strain>
    </source>
</reference>
<dbReference type="PANTHER" id="PTHR23213:SF392">
    <property type="entry name" value="FORMIN-LIKE PROTEIN 3"/>
    <property type="match status" value="1"/>
</dbReference>
<dbReference type="PROSITE" id="PS51444">
    <property type="entry name" value="FH2"/>
    <property type="match status" value="1"/>
</dbReference>
<evidence type="ECO:0000256" key="1">
    <source>
        <dbReference type="ARBA" id="ARBA00025793"/>
    </source>
</evidence>
<sequence length="205" mass="22119">MGFVKNLSAKPDKPDSSLAEAEPLGAIAGTPSFPPLKPPPGRLAPPPGLRPPPPPKACPPMPPKSKLVPSAPRRQGNSASSEPSDESGAPKTKLKPFFWDKVLASPGHSMVWDEISGGSLQFNEEMIESLFGYTVDHHKNDQRKDSSQYIKIIDPKKAQHLSILLRALNVTTTEVEDGLQECLSEPIYFQGIGSWVLQGSGFGQC</sequence>
<name>A0AAV5KA95_9ROSI</name>
<comment type="caution">
    <text evidence="4">The sequence shown here is derived from an EMBL/GenBank/DDBJ whole genome shotgun (WGS) entry which is preliminary data.</text>
</comment>
<dbReference type="EMBL" id="BPVZ01000057">
    <property type="protein sequence ID" value="GKV21337.1"/>
    <property type="molecule type" value="Genomic_DNA"/>
</dbReference>
<gene>
    <name evidence="4" type="ORF">SLEP1_g31324</name>
</gene>
<dbReference type="GO" id="GO:0045010">
    <property type="term" value="P:actin nucleation"/>
    <property type="evidence" value="ECO:0007669"/>
    <property type="project" value="InterPro"/>
</dbReference>
<keyword evidence="5" id="KW-1185">Reference proteome</keyword>
<protein>
    <recommendedName>
        <fullName evidence="3">FH2 domain-containing protein</fullName>
    </recommendedName>
</protein>
<evidence type="ECO:0000313" key="4">
    <source>
        <dbReference type="EMBL" id="GKV21337.1"/>
    </source>
</evidence>
<evidence type="ECO:0000313" key="5">
    <source>
        <dbReference type="Proteomes" id="UP001054252"/>
    </source>
</evidence>
<dbReference type="Pfam" id="PF02181">
    <property type="entry name" value="FH2"/>
    <property type="match status" value="1"/>
</dbReference>
<accession>A0AAV5KA95</accession>
<feature type="region of interest" description="Disordered" evidence="2">
    <location>
        <begin position="1"/>
        <end position="92"/>
    </location>
</feature>
<dbReference type="InterPro" id="IPR015425">
    <property type="entry name" value="FH2_Formin"/>
</dbReference>
<evidence type="ECO:0000256" key="2">
    <source>
        <dbReference type="SAM" id="MobiDB-lite"/>
    </source>
</evidence>
<feature type="domain" description="FH2" evidence="3">
    <location>
        <begin position="84"/>
        <end position="205"/>
    </location>
</feature>
<dbReference type="InterPro" id="IPR042201">
    <property type="entry name" value="FH2_Formin_sf"/>
</dbReference>